<dbReference type="AlphaFoldDB" id="W0FM25"/>
<evidence type="ECO:0000313" key="1">
    <source>
        <dbReference type="EMBL" id="AHF24045.1"/>
    </source>
</evidence>
<protein>
    <submittedName>
        <fullName evidence="1">Uncharacterized protein</fullName>
    </submittedName>
</protein>
<name>W0FM25_9BACT</name>
<sequence>MSEYSDYDNIRPIDLEHETWDPARSIKPEEYVDPLWGVDLIELSGENIQALQRGEYAYCHNGEYAQLIRMKRKRQ</sequence>
<organism evidence="1">
    <name type="scientific">uncultured bacterium Contig643</name>
    <dbReference type="NCBI Taxonomy" id="1393602"/>
    <lineage>
        <taxon>Bacteria</taxon>
        <taxon>environmental samples</taxon>
    </lineage>
</organism>
<proteinExistence type="predicted"/>
<accession>W0FM25</accession>
<reference evidence="1" key="1">
    <citation type="journal article" date="2013" name="PLoS ONE">
        <title>Metagenomic insights into the carbohydrate-active enzymes carried by the microorganisms adhering to solid digesta in the rumen of cows.</title>
        <authorList>
            <person name="Wang L."/>
            <person name="Hatem A."/>
            <person name="Catalyurek U.V."/>
            <person name="Morrison M."/>
            <person name="Yu Z."/>
        </authorList>
    </citation>
    <scope>NUCLEOTIDE SEQUENCE</scope>
</reference>
<dbReference type="EMBL" id="KC246783">
    <property type="protein sequence ID" value="AHF24045.1"/>
    <property type="molecule type" value="Genomic_DNA"/>
</dbReference>